<dbReference type="PANTHER" id="PTHR43694">
    <property type="entry name" value="RIBONUCLEASE J"/>
    <property type="match status" value="1"/>
</dbReference>
<evidence type="ECO:0000313" key="3">
    <source>
        <dbReference type="EMBL" id="VEU69096.1"/>
    </source>
</evidence>
<dbReference type="Gene3D" id="3.10.20.580">
    <property type="match status" value="1"/>
</dbReference>
<dbReference type="CDD" id="cd07714">
    <property type="entry name" value="RNaseJ_MBL-fold"/>
    <property type="match status" value="1"/>
</dbReference>
<organism evidence="3 4">
    <name type="scientific">Mycoplasmopsis canis</name>
    <dbReference type="NCBI Taxonomy" id="29555"/>
    <lineage>
        <taxon>Bacteria</taxon>
        <taxon>Bacillati</taxon>
        <taxon>Mycoplasmatota</taxon>
        <taxon>Mycoplasmoidales</taxon>
        <taxon>Metamycoplasmataceae</taxon>
        <taxon>Mycoplasmopsis</taxon>
    </lineage>
</organism>
<dbReference type="InterPro" id="IPR055132">
    <property type="entry name" value="RNase_J_b_CASP"/>
</dbReference>
<evidence type="ECO:0000313" key="4">
    <source>
        <dbReference type="Proteomes" id="UP000290495"/>
    </source>
</evidence>
<accession>A0A449ARV9</accession>
<evidence type="ECO:0000259" key="1">
    <source>
        <dbReference type="Pfam" id="PF17770"/>
    </source>
</evidence>
<sequence>MENIRIFALGGQDENGKNSYVLAHNEDLFIINAGVKVPINSQNGVDTIIPDFSYLEKNKNNIKGIFISDIRNESFSALPWLVMKIPGLKIYTSQLSKEIIIDRLSKYNIKKETYKVIVLNERKKVGSLFVQPISLPGSVPGNLGFDFITKSGDYVFMFNFVEGDLDIFGRTWFLHLPKLFGNRKVIALISDSGKTNFSGRAIEKNKLPDSILNVFENAKNNERIIIGAFSEDMVSLHKILKLSMKYKRPVITYGKTYADLLEITKKIILENDKNLELPEIVDYKQISKHNNAVILVTGAVERLFSRFLRITSGEDVYLKLNSNDRVIMLAPQVNGLESQAAYTLDEIARISPNLIDISDSEYFYCRPYKDDILNLIKNLKPDFFIPAQGLFRYLTDSANYVSDNEEINSTQSIVLLNGKVLHFVDGKKMSQSAKIKEIGDVIVDGFGVGDISSEVIAEREVLGREGVIIINSLYNPKTKKIVGQLHINYIGVIDENEQEWMNNLIKGIIIELISGRVYGSMFELNEKVRKTIRKKIFKLTDKDPLVALTLTQV</sequence>
<dbReference type="AlphaFoldDB" id="A0A449ARV9"/>
<dbReference type="Gene3D" id="3.40.50.10710">
    <property type="entry name" value="Metallo-hydrolase/oxidoreductase"/>
    <property type="match status" value="1"/>
</dbReference>
<keyword evidence="3" id="KW-0378">Hydrolase</keyword>
<protein>
    <submittedName>
        <fullName evidence="3">Hydrolase</fullName>
        <ecNumber evidence="3">3.1.-.-</ecNumber>
    </submittedName>
</protein>
<evidence type="ECO:0000259" key="2">
    <source>
        <dbReference type="Pfam" id="PF22505"/>
    </source>
</evidence>
<dbReference type="Pfam" id="PF17770">
    <property type="entry name" value="RNase_J_C"/>
    <property type="match status" value="1"/>
</dbReference>
<dbReference type="PANTHER" id="PTHR43694:SF1">
    <property type="entry name" value="RIBONUCLEASE J"/>
    <property type="match status" value="1"/>
</dbReference>
<name>A0A449ARV9_9BACT</name>
<dbReference type="InterPro" id="IPR036866">
    <property type="entry name" value="RibonucZ/Hydroxyglut_hydro"/>
</dbReference>
<dbReference type="InterPro" id="IPR041636">
    <property type="entry name" value="RNase_J_C"/>
</dbReference>
<dbReference type="GO" id="GO:0016787">
    <property type="term" value="F:hydrolase activity"/>
    <property type="evidence" value="ECO:0007669"/>
    <property type="project" value="UniProtKB-KW"/>
</dbReference>
<reference evidence="3 4" key="1">
    <citation type="submission" date="2019-01" db="EMBL/GenBank/DDBJ databases">
        <authorList>
            <consortium name="Pathogen Informatics"/>
        </authorList>
    </citation>
    <scope>NUCLEOTIDE SEQUENCE [LARGE SCALE GENOMIC DNA]</scope>
    <source>
        <strain evidence="3 4">NCTC10146</strain>
    </source>
</reference>
<feature type="domain" description="Ribonuclease J beta-CASP" evidence="2">
    <location>
        <begin position="222"/>
        <end position="345"/>
    </location>
</feature>
<dbReference type="EMBL" id="LR215010">
    <property type="protein sequence ID" value="VEU69096.1"/>
    <property type="molecule type" value="Genomic_DNA"/>
</dbReference>
<feature type="domain" description="Ribonuclease J C-terminal" evidence="1">
    <location>
        <begin position="455"/>
        <end position="553"/>
    </location>
</feature>
<proteinExistence type="predicted"/>
<dbReference type="Proteomes" id="UP000290495">
    <property type="component" value="Chromosome"/>
</dbReference>
<dbReference type="Gene3D" id="3.60.15.10">
    <property type="entry name" value="Ribonuclease Z/Hydroxyacylglutathione hydrolase-like"/>
    <property type="match status" value="1"/>
</dbReference>
<dbReference type="RefSeq" id="WP_004795354.1">
    <property type="nucleotide sequence ID" value="NZ_LR215010.1"/>
</dbReference>
<dbReference type="InterPro" id="IPR042173">
    <property type="entry name" value="RNase_J_2"/>
</dbReference>
<dbReference type="Pfam" id="PF22505">
    <property type="entry name" value="RNase_J_b_CASP"/>
    <property type="match status" value="1"/>
</dbReference>
<dbReference type="SUPFAM" id="SSF56281">
    <property type="entry name" value="Metallo-hydrolase/oxidoreductase"/>
    <property type="match status" value="1"/>
</dbReference>
<gene>
    <name evidence="3" type="primary">rnjB</name>
    <name evidence="3" type="ORF">NCTC10146_00579</name>
</gene>
<dbReference type="EC" id="3.1.-.-" evidence="3"/>